<reference evidence="1" key="1">
    <citation type="submission" date="2024-05" db="EMBL/GenBank/DDBJ databases">
        <title>Whole genome shotgun sequence of Streptomyces hygroscopicus NBRC 113678.</title>
        <authorList>
            <person name="Komaki H."/>
            <person name="Tamura T."/>
        </authorList>
    </citation>
    <scope>NUCLEOTIDE SEQUENCE</scope>
    <source>
        <strain evidence="1">N11-34</strain>
    </source>
</reference>
<dbReference type="Proteomes" id="UP001054854">
    <property type="component" value="Unassembled WGS sequence"/>
</dbReference>
<name>A0ABQ3U2V6_STRHY</name>
<protein>
    <submittedName>
        <fullName evidence="1">Uncharacterized protein</fullName>
    </submittedName>
</protein>
<dbReference type="EMBL" id="BNEK01000003">
    <property type="protein sequence ID" value="GHJ29697.1"/>
    <property type="molecule type" value="Genomic_DNA"/>
</dbReference>
<sequence>MPWCGRWVMWDCLPGKLYVLVEEHRDVILEVLASYLAGAPAPTASDAAMADDGRGFLRSEDDLTANRQA</sequence>
<comment type="caution">
    <text evidence="1">The sequence shown here is derived from an EMBL/GenBank/DDBJ whole genome shotgun (WGS) entry which is preliminary data.</text>
</comment>
<gene>
    <name evidence="1" type="ORF">TPA0910_41300</name>
</gene>
<organism evidence="1 2">
    <name type="scientific">Streptomyces hygroscopicus</name>
    <dbReference type="NCBI Taxonomy" id="1912"/>
    <lineage>
        <taxon>Bacteria</taxon>
        <taxon>Bacillati</taxon>
        <taxon>Actinomycetota</taxon>
        <taxon>Actinomycetes</taxon>
        <taxon>Kitasatosporales</taxon>
        <taxon>Streptomycetaceae</taxon>
        <taxon>Streptomyces</taxon>
        <taxon>Streptomyces violaceusniger group</taxon>
    </lineage>
</organism>
<proteinExistence type="predicted"/>
<keyword evidence="2" id="KW-1185">Reference proteome</keyword>
<evidence type="ECO:0000313" key="2">
    <source>
        <dbReference type="Proteomes" id="UP001054854"/>
    </source>
</evidence>
<accession>A0ABQ3U2V6</accession>
<evidence type="ECO:0000313" key="1">
    <source>
        <dbReference type="EMBL" id="GHJ29697.1"/>
    </source>
</evidence>